<evidence type="ECO:0000313" key="2">
    <source>
        <dbReference type="Proteomes" id="UP000652755"/>
    </source>
</evidence>
<organism evidence="1 2">
    <name type="scientific">Pedobacter fastidiosus</name>
    <dbReference type="NCBI Taxonomy" id="2765361"/>
    <lineage>
        <taxon>Bacteria</taxon>
        <taxon>Pseudomonadati</taxon>
        <taxon>Bacteroidota</taxon>
        <taxon>Sphingobacteriia</taxon>
        <taxon>Sphingobacteriales</taxon>
        <taxon>Sphingobacteriaceae</taxon>
        <taxon>Pedobacter</taxon>
    </lineage>
</organism>
<dbReference type="RefSeq" id="WP_187070355.1">
    <property type="nucleotide sequence ID" value="NZ_JACRYL010000004.1"/>
</dbReference>
<evidence type="ECO:0008006" key="3">
    <source>
        <dbReference type="Google" id="ProtNLM"/>
    </source>
</evidence>
<evidence type="ECO:0000313" key="1">
    <source>
        <dbReference type="EMBL" id="MBC6109874.1"/>
    </source>
</evidence>
<name>A0ABR7KP65_9SPHI</name>
<dbReference type="EMBL" id="JACRYL010000004">
    <property type="protein sequence ID" value="MBC6109874.1"/>
    <property type="molecule type" value="Genomic_DNA"/>
</dbReference>
<dbReference type="Proteomes" id="UP000652755">
    <property type="component" value="Unassembled WGS sequence"/>
</dbReference>
<sequence>MKNPKPQISIAEPCSQSWDEMGIKNGHNFCEACSKSVIDFTGYTNAEIIKTLANSSTEVCGRLTKTQINQLNYHLVVAPANKNWMKYLGVVAIGASIFMQTANAAQVKPKTEIVKSINPNKDNIKPTTVNKINGYVLGEDKKPLSGIRLIIPNTKYYAITDKEGRYEIVFKNGLDPKNNALVVQSARYAATMILNFSREKQVNLILKKEDFMIVGKIAYTPDQGNKIL</sequence>
<dbReference type="InterPro" id="IPR008969">
    <property type="entry name" value="CarboxyPept-like_regulatory"/>
</dbReference>
<keyword evidence="2" id="KW-1185">Reference proteome</keyword>
<accession>A0ABR7KP65</accession>
<protein>
    <recommendedName>
        <fullName evidence="3">CarboxypepD_reg-like domain-containing protein</fullName>
    </recommendedName>
</protein>
<proteinExistence type="predicted"/>
<comment type="caution">
    <text evidence="1">The sequence shown here is derived from an EMBL/GenBank/DDBJ whole genome shotgun (WGS) entry which is preliminary data.</text>
</comment>
<dbReference type="SUPFAM" id="SSF49464">
    <property type="entry name" value="Carboxypeptidase regulatory domain-like"/>
    <property type="match status" value="1"/>
</dbReference>
<reference evidence="1 2" key="1">
    <citation type="submission" date="2020-08" db="EMBL/GenBank/DDBJ databases">
        <authorList>
            <person name="Sun Q."/>
            <person name="Inoue M."/>
        </authorList>
    </citation>
    <scope>NUCLEOTIDE SEQUENCE [LARGE SCALE GENOMIC DNA]</scope>
    <source>
        <strain evidence="1 2">CCM 8938</strain>
    </source>
</reference>
<dbReference type="Gene3D" id="2.60.40.1120">
    <property type="entry name" value="Carboxypeptidase-like, regulatory domain"/>
    <property type="match status" value="1"/>
</dbReference>
<gene>
    <name evidence="1" type="ORF">H7U22_05515</name>
</gene>